<organism evidence="2 3">
    <name type="scientific">Pythium insidiosum</name>
    <name type="common">Pythiosis disease agent</name>
    <dbReference type="NCBI Taxonomy" id="114742"/>
    <lineage>
        <taxon>Eukaryota</taxon>
        <taxon>Sar</taxon>
        <taxon>Stramenopiles</taxon>
        <taxon>Oomycota</taxon>
        <taxon>Peronosporomycetes</taxon>
        <taxon>Pythiales</taxon>
        <taxon>Pythiaceae</taxon>
        <taxon>Pythium</taxon>
    </lineage>
</organism>
<dbReference type="Proteomes" id="UP001209570">
    <property type="component" value="Unassembled WGS sequence"/>
</dbReference>
<evidence type="ECO:0000256" key="1">
    <source>
        <dbReference type="SAM" id="Coils"/>
    </source>
</evidence>
<keyword evidence="3" id="KW-1185">Reference proteome</keyword>
<proteinExistence type="predicted"/>
<name>A0AAD5LE95_PYTIN</name>
<sequence>MAQEMSLEKMNDELSSVLSRMEQVEKKLQVDATKVDGPVGGVELRDYQLQVLARLRQIRDMMAKEGSSIEQLRKERDEARAERDSLQKQVAKLNYRVHHLKQHVKLDAVN</sequence>
<dbReference type="AlphaFoldDB" id="A0AAD5LE95"/>
<keyword evidence="1" id="KW-0175">Coiled coil</keyword>
<reference evidence="2" key="1">
    <citation type="submission" date="2021-12" db="EMBL/GenBank/DDBJ databases">
        <title>Prjna785345.</title>
        <authorList>
            <person name="Rujirawat T."/>
            <person name="Krajaejun T."/>
        </authorList>
    </citation>
    <scope>NUCLEOTIDE SEQUENCE</scope>
    <source>
        <strain evidence="2">Pi057C3</strain>
    </source>
</reference>
<evidence type="ECO:0000313" key="2">
    <source>
        <dbReference type="EMBL" id="KAJ0395529.1"/>
    </source>
</evidence>
<dbReference type="EMBL" id="JAKCXM010000340">
    <property type="protein sequence ID" value="KAJ0395529.1"/>
    <property type="molecule type" value="Genomic_DNA"/>
</dbReference>
<evidence type="ECO:0000313" key="3">
    <source>
        <dbReference type="Proteomes" id="UP001209570"/>
    </source>
</evidence>
<accession>A0AAD5LE95</accession>
<protein>
    <submittedName>
        <fullName evidence="2">Uncharacterized protein</fullName>
    </submittedName>
</protein>
<feature type="coiled-coil region" evidence="1">
    <location>
        <begin position="55"/>
        <end position="96"/>
    </location>
</feature>
<comment type="caution">
    <text evidence="2">The sequence shown here is derived from an EMBL/GenBank/DDBJ whole genome shotgun (WGS) entry which is preliminary data.</text>
</comment>
<gene>
    <name evidence="2" type="ORF">P43SY_001276</name>
</gene>